<reference evidence="2" key="1">
    <citation type="submission" date="2023-10" db="EMBL/GenBank/DDBJ databases">
        <title>Genome assemblies of two species of porcelain crab, Petrolisthes cinctipes and Petrolisthes manimaculis (Anomura: Porcellanidae).</title>
        <authorList>
            <person name="Angst P."/>
        </authorList>
    </citation>
    <scope>NUCLEOTIDE SEQUENCE</scope>
    <source>
        <strain evidence="2">PB745_01</strain>
        <tissue evidence="2">Gill</tissue>
    </source>
</reference>
<name>A0AAE1KYD8_PETCI</name>
<dbReference type="Proteomes" id="UP001286313">
    <property type="component" value="Unassembled WGS sequence"/>
</dbReference>
<feature type="region of interest" description="Disordered" evidence="1">
    <location>
        <begin position="1"/>
        <end position="77"/>
    </location>
</feature>
<feature type="compositionally biased region" description="Basic and acidic residues" evidence="1">
    <location>
        <begin position="19"/>
        <end position="35"/>
    </location>
</feature>
<dbReference type="EMBL" id="JAWQEG010000475">
    <property type="protein sequence ID" value="KAK3889584.1"/>
    <property type="molecule type" value="Genomic_DNA"/>
</dbReference>
<gene>
    <name evidence="2" type="ORF">Pcinc_006432</name>
</gene>
<feature type="region of interest" description="Disordered" evidence="1">
    <location>
        <begin position="317"/>
        <end position="350"/>
    </location>
</feature>
<sequence>MGRISHGRRRQRAVMSRVALEHNVRRAEARRRREEEDNTTLPPPVARSPSPVASTSTSSTATPPASTSSNNVTPLPVSNWESSAALRKSLLATKIPSLSPVCQKKEIINSSVLSDMAHIIKCSVCEGQCVVKRKHLLSGYYGTTVRRFVQKGGDKTRVSELASEIMASFLHVTSSDKDPRHFLCPSAEDSWCFYKRALANEETPPSHNTMKVKITITCKEDRQAIALVYQDLTRHDLLERCMKGRTQNVNESFHSKLWKKCVKVKFHGSKKVEFAFKMAALEHNCGYKSGTLLDKILGGDPTARGLNLQEEGRLTSSAKKSLKRRKRRKVEEEGESDYVPGLRPRTSSQRGEVAELQLGYGGGWLHVDLGSLWL</sequence>
<feature type="compositionally biased region" description="Basic residues" evidence="1">
    <location>
        <begin position="1"/>
        <end position="12"/>
    </location>
</feature>
<evidence type="ECO:0000313" key="2">
    <source>
        <dbReference type="EMBL" id="KAK3889584.1"/>
    </source>
</evidence>
<proteinExistence type="predicted"/>
<keyword evidence="3" id="KW-1185">Reference proteome</keyword>
<evidence type="ECO:0000313" key="3">
    <source>
        <dbReference type="Proteomes" id="UP001286313"/>
    </source>
</evidence>
<accession>A0AAE1KYD8</accession>
<organism evidence="2 3">
    <name type="scientific">Petrolisthes cinctipes</name>
    <name type="common">Flat porcelain crab</name>
    <dbReference type="NCBI Taxonomy" id="88211"/>
    <lineage>
        <taxon>Eukaryota</taxon>
        <taxon>Metazoa</taxon>
        <taxon>Ecdysozoa</taxon>
        <taxon>Arthropoda</taxon>
        <taxon>Crustacea</taxon>
        <taxon>Multicrustacea</taxon>
        <taxon>Malacostraca</taxon>
        <taxon>Eumalacostraca</taxon>
        <taxon>Eucarida</taxon>
        <taxon>Decapoda</taxon>
        <taxon>Pleocyemata</taxon>
        <taxon>Anomura</taxon>
        <taxon>Galatheoidea</taxon>
        <taxon>Porcellanidae</taxon>
        <taxon>Petrolisthes</taxon>
    </lineage>
</organism>
<protein>
    <submittedName>
        <fullName evidence="2">Uncharacterized protein</fullName>
    </submittedName>
</protein>
<dbReference type="AlphaFoldDB" id="A0AAE1KYD8"/>
<feature type="compositionally biased region" description="Low complexity" evidence="1">
    <location>
        <begin position="47"/>
        <end position="69"/>
    </location>
</feature>
<evidence type="ECO:0000256" key="1">
    <source>
        <dbReference type="SAM" id="MobiDB-lite"/>
    </source>
</evidence>
<comment type="caution">
    <text evidence="2">The sequence shown here is derived from an EMBL/GenBank/DDBJ whole genome shotgun (WGS) entry which is preliminary data.</text>
</comment>